<proteinExistence type="predicted"/>
<organism evidence="1 2">
    <name type="scientific">Hygrophoropsis aurantiaca</name>
    <dbReference type="NCBI Taxonomy" id="72124"/>
    <lineage>
        <taxon>Eukaryota</taxon>
        <taxon>Fungi</taxon>
        <taxon>Dikarya</taxon>
        <taxon>Basidiomycota</taxon>
        <taxon>Agaricomycotina</taxon>
        <taxon>Agaricomycetes</taxon>
        <taxon>Agaricomycetidae</taxon>
        <taxon>Boletales</taxon>
        <taxon>Coniophorineae</taxon>
        <taxon>Hygrophoropsidaceae</taxon>
        <taxon>Hygrophoropsis</taxon>
    </lineage>
</organism>
<evidence type="ECO:0000313" key="2">
    <source>
        <dbReference type="Proteomes" id="UP000790377"/>
    </source>
</evidence>
<evidence type="ECO:0000313" key="1">
    <source>
        <dbReference type="EMBL" id="KAH7904370.1"/>
    </source>
</evidence>
<protein>
    <submittedName>
        <fullName evidence="1">S1/P1 nuclease</fullName>
    </submittedName>
</protein>
<reference evidence="1" key="1">
    <citation type="journal article" date="2021" name="New Phytol.">
        <title>Evolutionary innovations through gain and loss of genes in the ectomycorrhizal Boletales.</title>
        <authorList>
            <person name="Wu G."/>
            <person name="Miyauchi S."/>
            <person name="Morin E."/>
            <person name="Kuo A."/>
            <person name="Drula E."/>
            <person name="Varga T."/>
            <person name="Kohler A."/>
            <person name="Feng B."/>
            <person name="Cao Y."/>
            <person name="Lipzen A."/>
            <person name="Daum C."/>
            <person name="Hundley H."/>
            <person name="Pangilinan J."/>
            <person name="Johnson J."/>
            <person name="Barry K."/>
            <person name="LaButti K."/>
            <person name="Ng V."/>
            <person name="Ahrendt S."/>
            <person name="Min B."/>
            <person name="Choi I.G."/>
            <person name="Park H."/>
            <person name="Plett J.M."/>
            <person name="Magnuson J."/>
            <person name="Spatafora J.W."/>
            <person name="Nagy L.G."/>
            <person name="Henrissat B."/>
            <person name="Grigoriev I.V."/>
            <person name="Yang Z.L."/>
            <person name="Xu J."/>
            <person name="Martin F.M."/>
        </authorList>
    </citation>
    <scope>NUCLEOTIDE SEQUENCE</scope>
    <source>
        <strain evidence="1">ATCC 28755</strain>
    </source>
</reference>
<sequence>MRALSFALAARSLLHAVPQASAWGAAGHEIVATIAQIHLHPSVLPTLCSILQLNSVSDSIDSDSSDNIHVDSTTAPRCSLATIATWADRIRYLPQFRWTAPLHYIGAKDDYPSATCAFPGSKGWEKEAINVLRGIRNTTGLLGEWVEMRGLHGAAVSDDENDRAREALKFLIHFLGDMHMPLHLTGRDRGGNGDKVSFDGRVTNLHSLWDSLLIAQRLRTLPSNYTRPLPLPDIERHLRGTIYDPYIRRLVWEGLLGRWEDEIEDWVGCSSTVESLGSVQNQWMGISLSTGMRFRDGGLGTDDDVLCPYEWALPIHALNCEIVWPKQLDEPPYGSHSRLASHVSASNLNSNGRPRNSYLELDTPEYAGRIKDEWIIERLLTQGGIRLAAILNTIFLEDGEEAEVVRLG</sequence>
<dbReference type="EMBL" id="MU268498">
    <property type="protein sequence ID" value="KAH7904370.1"/>
    <property type="molecule type" value="Genomic_DNA"/>
</dbReference>
<gene>
    <name evidence="1" type="ORF">BJ138DRAFT_1095865</name>
</gene>
<name>A0ACB7ZTJ6_9AGAM</name>
<comment type="caution">
    <text evidence="1">The sequence shown here is derived from an EMBL/GenBank/DDBJ whole genome shotgun (WGS) entry which is preliminary data.</text>
</comment>
<accession>A0ACB7ZTJ6</accession>
<dbReference type="Proteomes" id="UP000790377">
    <property type="component" value="Unassembled WGS sequence"/>
</dbReference>
<keyword evidence="2" id="KW-1185">Reference proteome</keyword>